<name>A0A5S3WWW3_9GAMM</name>
<protein>
    <submittedName>
        <fullName evidence="2">Uncharacterized protein</fullName>
    </submittedName>
</protein>
<evidence type="ECO:0000313" key="3">
    <source>
        <dbReference type="Proteomes" id="UP000306719"/>
    </source>
</evidence>
<dbReference type="AlphaFoldDB" id="A0A5S3WWW3"/>
<reference evidence="2 3" key="1">
    <citation type="submission" date="2018-01" db="EMBL/GenBank/DDBJ databases">
        <authorList>
            <person name="Paulsen S."/>
            <person name="Gram L.K."/>
        </authorList>
    </citation>
    <scope>NUCLEOTIDE SEQUENCE [LARGE SCALE GENOMIC DNA]</scope>
    <source>
        <strain evidence="2 3">S2599</strain>
    </source>
</reference>
<comment type="caution">
    <text evidence="2">The sequence shown here is derived from an EMBL/GenBank/DDBJ whole genome shotgun (WGS) entry which is preliminary data.</text>
</comment>
<evidence type="ECO:0000256" key="1">
    <source>
        <dbReference type="SAM" id="SignalP"/>
    </source>
</evidence>
<accession>A0A5S3WWW3</accession>
<proteinExistence type="predicted"/>
<gene>
    <name evidence="2" type="ORF">CWB98_17640</name>
</gene>
<dbReference type="EMBL" id="PNCJ01000027">
    <property type="protein sequence ID" value="TMP34817.1"/>
    <property type="molecule type" value="Genomic_DNA"/>
</dbReference>
<evidence type="ECO:0000313" key="2">
    <source>
        <dbReference type="EMBL" id="TMP34817.1"/>
    </source>
</evidence>
<dbReference type="RefSeq" id="WP_138546022.1">
    <property type="nucleotide sequence ID" value="NZ_PNCJ01000027.1"/>
</dbReference>
<dbReference type="OrthoDB" id="4750212at2"/>
<keyword evidence="1" id="KW-0732">Signal</keyword>
<feature type="signal peptide" evidence="1">
    <location>
        <begin position="1"/>
        <end position="22"/>
    </location>
</feature>
<feature type="chain" id="PRO_5024444689" evidence="1">
    <location>
        <begin position="23"/>
        <end position="161"/>
    </location>
</feature>
<sequence>MHNSLRNVILTLCALTAMQSHAQALNEQALKACTLVENDFKRLMCFDQVMANETPQIDNQAHRESVKAATPAKTEDQFGLEHISVIDENNTSLTAQITKVKKSPLGKVTVTLNNGQTWKQVDSDSFRAKSGDEVVISRGTLNSFLMKKVGTNRAIRVKRLQ</sequence>
<reference evidence="3" key="2">
    <citation type="submission" date="2019-06" db="EMBL/GenBank/DDBJ databases">
        <title>Co-occurence of chitin degradation, pigmentation and bioactivity in marine Pseudoalteromonas.</title>
        <authorList>
            <person name="Sonnenschein E.C."/>
            <person name="Bech P.K."/>
        </authorList>
    </citation>
    <scope>NUCLEOTIDE SEQUENCE [LARGE SCALE GENOMIC DNA]</scope>
    <source>
        <strain evidence="3">S2599</strain>
    </source>
</reference>
<dbReference type="Proteomes" id="UP000306719">
    <property type="component" value="Unassembled WGS sequence"/>
</dbReference>
<organism evidence="2 3">
    <name type="scientific">Pseudoalteromonas rubra</name>
    <dbReference type="NCBI Taxonomy" id="43658"/>
    <lineage>
        <taxon>Bacteria</taxon>
        <taxon>Pseudomonadati</taxon>
        <taxon>Pseudomonadota</taxon>
        <taxon>Gammaproteobacteria</taxon>
        <taxon>Alteromonadales</taxon>
        <taxon>Pseudoalteromonadaceae</taxon>
        <taxon>Pseudoalteromonas</taxon>
    </lineage>
</organism>